<dbReference type="Pfam" id="PF12776">
    <property type="entry name" value="Myb_DNA-bind_3"/>
    <property type="match status" value="1"/>
</dbReference>
<sequence>MHPSSARGSLQGVVAALQGVAGEWVEAMDLVEAVVVVATPARAVDGEEVVAGGAIRDLEGASVDDDEEDDEDEIDENGQRTTHDKATWTEENTYIFCEIACEELRAGNCIEGTWTTRGYQNIKEKFYQRTGLRHRTKQVKNKFTTIKNIYVAWLWLSSQTGLGRGPIGEIIASDAWWKENVKDNSGDEEGTDLESSDEDGTAALTDTEFDLCDQDENYDPMGVNCPPSTYGTDQSDSQKMNQFRDWVADGLWSLKQMYY</sequence>
<dbReference type="InterPro" id="IPR024752">
    <property type="entry name" value="Myb/SANT-like_dom"/>
</dbReference>
<dbReference type="AlphaFoldDB" id="A0A0E0MGA9"/>
<evidence type="ECO:0000313" key="4">
    <source>
        <dbReference type="Proteomes" id="UP000026962"/>
    </source>
</evidence>
<organism evidence="3">
    <name type="scientific">Oryza punctata</name>
    <name type="common">Red rice</name>
    <dbReference type="NCBI Taxonomy" id="4537"/>
    <lineage>
        <taxon>Eukaryota</taxon>
        <taxon>Viridiplantae</taxon>
        <taxon>Streptophyta</taxon>
        <taxon>Embryophyta</taxon>
        <taxon>Tracheophyta</taxon>
        <taxon>Spermatophyta</taxon>
        <taxon>Magnoliopsida</taxon>
        <taxon>Liliopsida</taxon>
        <taxon>Poales</taxon>
        <taxon>Poaceae</taxon>
        <taxon>BOP clade</taxon>
        <taxon>Oryzoideae</taxon>
        <taxon>Oryzeae</taxon>
        <taxon>Oryzinae</taxon>
        <taxon>Oryza</taxon>
    </lineage>
</organism>
<feature type="region of interest" description="Disordered" evidence="1">
    <location>
        <begin position="60"/>
        <end position="80"/>
    </location>
</feature>
<feature type="compositionally biased region" description="Acidic residues" evidence="1">
    <location>
        <begin position="62"/>
        <end position="76"/>
    </location>
</feature>
<dbReference type="PANTHER" id="PTHR47069:SF11">
    <property type="entry name" value="OS04G0275550 PROTEIN"/>
    <property type="match status" value="1"/>
</dbReference>
<dbReference type="EnsemblPlants" id="OPUNC11G13880.1">
    <property type="protein sequence ID" value="OPUNC11G13880.1"/>
    <property type="gene ID" value="OPUNC11G13880"/>
</dbReference>
<feature type="domain" description="Myb/SANT-like" evidence="2">
    <location>
        <begin position="87"/>
        <end position="179"/>
    </location>
</feature>
<dbReference type="Proteomes" id="UP000026962">
    <property type="component" value="Chromosome 11"/>
</dbReference>
<reference evidence="3" key="2">
    <citation type="submission" date="2018-05" db="EMBL/GenBank/DDBJ databases">
        <title>OpunRS2 (Oryza punctata Reference Sequence Version 2).</title>
        <authorList>
            <person name="Zhang J."/>
            <person name="Kudrna D."/>
            <person name="Lee S."/>
            <person name="Talag J."/>
            <person name="Welchert J."/>
            <person name="Wing R.A."/>
        </authorList>
    </citation>
    <scope>NUCLEOTIDE SEQUENCE [LARGE SCALE GENOMIC DNA]</scope>
</reference>
<proteinExistence type="predicted"/>
<dbReference type="eggNOG" id="KOG4585">
    <property type="taxonomic scope" value="Eukaryota"/>
</dbReference>
<keyword evidence="4" id="KW-1185">Reference proteome</keyword>
<name>A0A0E0MGA9_ORYPU</name>
<dbReference type="HOGENOM" id="CLU_1075127_0_0_1"/>
<evidence type="ECO:0000256" key="1">
    <source>
        <dbReference type="SAM" id="MobiDB-lite"/>
    </source>
</evidence>
<evidence type="ECO:0000313" key="3">
    <source>
        <dbReference type="EnsemblPlants" id="OPUNC11G13880.1"/>
    </source>
</evidence>
<dbReference type="PANTHER" id="PTHR47069">
    <property type="match status" value="1"/>
</dbReference>
<dbReference type="Gramene" id="OPUNC11G13880.1">
    <property type="protein sequence ID" value="OPUNC11G13880.1"/>
    <property type="gene ID" value="OPUNC11G13880"/>
</dbReference>
<reference evidence="3" key="1">
    <citation type="submission" date="2015-04" db="UniProtKB">
        <authorList>
            <consortium name="EnsemblPlants"/>
        </authorList>
    </citation>
    <scope>IDENTIFICATION</scope>
</reference>
<evidence type="ECO:0000259" key="2">
    <source>
        <dbReference type="Pfam" id="PF12776"/>
    </source>
</evidence>
<protein>
    <recommendedName>
        <fullName evidence="2">Myb/SANT-like domain-containing protein</fullName>
    </recommendedName>
</protein>
<accession>A0A0E0MGA9</accession>